<accession>H1DDC7</accession>
<dbReference type="Proteomes" id="UP000004892">
    <property type="component" value="Unassembled WGS sequence"/>
</dbReference>
<dbReference type="GeneID" id="98067924"/>
<feature type="transmembrane region" description="Helical" evidence="1">
    <location>
        <begin position="241"/>
        <end position="260"/>
    </location>
</feature>
<keyword evidence="1" id="KW-0472">Membrane</keyword>
<keyword evidence="4" id="KW-1185">Reference proteome</keyword>
<gene>
    <name evidence="3" type="ORF">HMPREF9449_00263</name>
</gene>
<organism evidence="3 4">
    <name type="scientific">Odoribacter laneus YIT 12061</name>
    <dbReference type="NCBI Taxonomy" id="742817"/>
    <lineage>
        <taxon>Bacteria</taxon>
        <taxon>Pseudomonadati</taxon>
        <taxon>Bacteroidota</taxon>
        <taxon>Bacteroidia</taxon>
        <taxon>Bacteroidales</taxon>
        <taxon>Odoribacteraceae</taxon>
        <taxon>Odoribacter</taxon>
    </lineage>
</organism>
<name>H1DDC7_9BACT</name>
<feature type="transmembrane region" description="Helical" evidence="1">
    <location>
        <begin position="105"/>
        <end position="123"/>
    </location>
</feature>
<feature type="transmembrane region" description="Helical" evidence="1">
    <location>
        <begin position="178"/>
        <end position="200"/>
    </location>
</feature>
<feature type="transmembrane region" description="Helical" evidence="1">
    <location>
        <begin position="143"/>
        <end position="166"/>
    </location>
</feature>
<dbReference type="PATRIC" id="fig|742817.3.peg.271"/>
<reference evidence="3 4" key="1">
    <citation type="submission" date="2012-01" db="EMBL/GenBank/DDBJ databases">
        <title>The Genome Sequence of Odoribacter laneus YIT 12061.</title>
        <authorList>
            <consortium name="The Broad Institute Genome Sequencing Platform"/>
            <person name="Earl A."/>
            <person name="Ward D."/>
            <person name="Feldgarden M."/>
            <person name="Gevers D."/>
            <person name="Morotomi M."/>
            <person name="Young S.K."/>
            <person name="Zeng Q."/>
            <person name="Gargeya S."/>
            <person name="Fitzgerald M."/>
            <person name="Haas B."/>
            <person name="Abouelleil A."/>
            <person name="Alvarado L."/>
            <person name="Arachchi H.M."/>
            <person name="Berlin A."/>
            <person name="Chapman S.B."/>
            <person name="Gearin G."/>
            <person name="Goldberg J."/>
            <person name="Griggs A."/>
            <person name="Gujja S."/>
            <person name="Hansen M."/>
            <person name="Heiman D."/>
            <person name="Howarth C."/>
            <person name="Larimer J."/>
            <person name="Lui A."/>
            <person name="MacDonald P.J.P."/>
            <person name="McCowen C."/>
            <person name="Montmayeur A."/>
            <person name="Murphy C."/>
            <person name="Neiman D."/>
            <person name="Pearson M."/>
            <person name="Priest M."/>
            <person name="Roberts A."/>
            <person name="Saif S."/>
            <person name="Shea T."/>
            <person name="Sisk P."/>
            <person name="Stolte C."/>
            <person name="Sykes S."/>
            <person name="Wortman J."/>
            <person name="Nusbaum C."/>
            <person name="Birren B."/>
        </authorList>
    </citation>
    <scope>NUCLEOTIDE SEQUENCE [LARGE SCALE GENOMIC DNA]</scope>
    <source>
        <strain evidence="3 4">YIT 12061</strain>
    </source>
</reference>
<feature type="chain" id="PRO_5003549983" description="Transmembrane protein" evidence="2">
    <location>
        <begin position="23"/>
        <end position="325"/>
    </location>
</feature>
<comment type="caution">
    <text evidence="3">The sequence shown here is derived from an EMBL/GenBank/DDBJ whole genome shotgun (WGS) entry which is preliminary data.</text>
</comment>
<protein>
    <recommendedName>
        <fullName evidence="5">Transmembrane protein</fullName>
    </recommendedName>
</protein>
<evidence type="ECO:0000256" key="1">
    <source>
        <dbReference type="SAM" id="Phobius"/>
    </source>
</evidence>
<keyword evidence="1" id="KW-1133">Transmembrane helix</keyword>
<feature type="signal peptide" evidence="2">
    <location>
        <begin position="1"/>
        <end position="22"/>
    </location>
</feature>
<dbReference type="EMBL" id="ADMC01000002">
    <property type="protein sequence ID" value="EHP50936.1"/>
    <property type="molecule type" value="Genomic_DNA"/>
</dbReference>
<evidence type="ECO:0008006" key="5">
    <source>
        <dbReference type="Google" id="ProtNLM"/>
    </source>
</evidence>
<feature type="transmembrane region" description="Helical" evidence="1">
    <location>
        <begin position="212"/>
        <end position="234"/>
    </location>
</feature>
<evidence type="ECO:0000256" key="2">
    <source>
        <dbReference type="SAM" id="SignalP"/>
    </source>
</evidence>
<dbReference type="AlphaFoldDB" id="H1DDC7"/>
<feature type="transmembrane region" description="Helical" evidence="1">
    <location>
        <begin position="266"/>
        <end position="287"/>
    </location>
</feature>
<feature type="transmembrane region" description="Helical" evidence="1">
    <location>
        <begin position="71"/>
        <end position="93"/>
    </location>
</feature>
<evidence type="ECO:0000313" key="3">
    <source>
        <dbReference type="EMBL" id="EHP50936.1"/>
    </source>
</evidence>
<keyword evidence="1" id="KW-0812">Transmembrane</keyword>
<sequence length="325" mass="36957">MSTKVFFFLLTLFFLLPSMGDAKNHPSGAKQTKETILSTKDSTTHQYARLNPLLPLSQKISQSTWKGIRGALWTVWSVCGLTLLSLIMVLLIVKKGWFNRLSMTIWWLILIGWEFALLLYAALDDPQYSCVHAFATFSFSWDKILYFFVLLISTLFVLAAFYFSTATFKEMLELKMPLLYLSPLILIGLIFITFIVLSFVVNNEQLQHIQPILEQGSGILYGLAILVQTVLVIVQTYKHPLLCCLMIVYVPLTMIVLIYLTSLIFTMGFILLICAFAVLFLLTPLVSNMSGLHRAQKKSIIRTNAKGERWVEYVPVNWNTTGWGA</sequence>
<dbReference type="RefSeq" id="WP_009135417.1">
    <property type="nucleotide sequence ID" value="NZ_JH594596.1"/>
</dbReference>
<proteinExistence type="predicted"/>
<evidence type="ECO:0000313" key="4">
    <source>
        <dbReference type="Proteomes" id="UP000004892"/>
    </source>
</evidence>
<dbReference type="HOGENOM" id="CLU_854831_0_0_10"/>
<keyword evidence="2" id="KW-0732">Signal</keyword>